<feature type="compositionally biased region" description="Low complexity" evidence="2">
    <location>
        <begin position="1054"/>
        <end position="1067"/>
    </location>
</feature>
<dbReference type="OMA" id="ESCDEMQ"/>
<dbReference type="GO" id="GO:0035035">
    <property type="term" value="F:histone acetyltransferase binding"/>
    <property type="evidence" value="ECO:0007669"/>
    <property type="project" value="TreeGrafter"/>
</dbReference>
<feature type="region of interest" description="Disordered" evidence="2">
    <location>
        <begin position="1148"/>
        <end position="1226"/>
    </location>
</feature>
<feature type="compositionally biased region" description="Polar residues" evidence="2">
    <location>
        <begin position="1174"/>
        <end position="1186"/>
    </location>
</feature>
<feature type="region of interest" description="Disordered" evidence="2">
    <location>
        <begin position="897"/>
        <end position="931"/>
    </location>
</feature>
<keyword evidence="1" id="KW-0175">Coiled coil</keyword>
<dbReference type="CTD" id="284058"/>
<evidence type="ECO:0000256" key="1">
    <source>
        <dbReference type="SAM" id="Coils"/>
    </source>
</evidence>
<evidence type="ECO:0000313" key="5">
    <source>
        <dbReference type="Proteomes" id="UP000887568"/>
    </source>
</evidence>
<feature type="region of interest" description="Disordered" evidence="2">
    <location>
        <begin position="412"/>
        <end position="443"/>
    </location>
</feature>
<proteinExistence type="predicted"/>
<dbReference type="OrthoDB" id="6022640at2759"/>
<accession>A0A913Z3T7</accession>
<reference evidence="4" key="1">
    <citation type="submission" date="2022-11" db="UniProtKB">
        <authorList>
            <consortium name="EnsemblMetazoa"/>
        </authorList>
    </citation>
    <scope>IDENTIFICATION</scope>
</reference>
<dbReference type="PANTHER" id="PTHR22443:SF18">
    <property type="entry name" value="NON-SPECIFIC LETHAL 1, ISOFORM M"/>
    <property type="match status" value="1"/>
</dbReference>
<dbReference type="GeneID" id="119719962"/>
<feature type="compositionally biased region" description="Basic and acidic residues" evidence="2">
    <location>
        <begin position="788"/>
        <end position="805"/>
    </location>
</feature>
<feature type="domain" description="PEHE" evidence="3">
    <location>
        <begin position="959"/>
        <end position="1102"/>
    </location>
</feature>
<feature type="compositionally biased region" description="Low complexity" evidence="2">
    <location>
        <begin position="582"/>
        <end position="593"/>
    </location>
</feature>
<dbReference type="Proteomes" id="UP000887568">
    <property type="component" value="Unplaced"/>
</dbReference>
<keyword evidence="5" id="KW-1185">Reference proteome</keyword>
<evidence type="ECO:0000259" key="3">
    <source>
        <dbReference type="PROSITE" id="PS52052"/>
    </source>
</evidence>
<feature type="compositionally biased region" description="Polar residues" evidence="2">
    <location>
        <begin position="94"/>
        <end position="106"/>
    </location>
</feature>
<dbReference type="InterPro" id="IPR026180">
    <property type="entry name" value="NSL1"/>
</dbReference>
<evidence type="ECO:0000313" key="4">
    <source>
        <dbReference type="EnsemblMetazoa" id="XP_038045375.1"/>
    </source>
</evidence>
<dbReference type="InterPro" id="IPR029332">
    <property type="entry name" value="PEHE_dom"/>
</dbReference>
<feature type="compositionally biased region" description="Polar residues" evidence="2">
    <location>
        <begin position="602"/>
        <end position="620"/>
    </location>
</feature>
<dbReference type="SMART" id="SM01300">
    <property type="entry name" value="PEHE"/>
    <property type="match status" value="1"/>
</dbReference>
<feature type="compositionally biased region" description="Basic and acidic residues" evidence="2">
    <location>
        <begin position="1160"/>
        <end position="1173"/>
    </location>
</feature>
<dbReference type="PROSITE" id="PS52052">
    <property type="entry name" value="PEHE"/>
    <property type="match status" value="1"/>
</dbReference>
<feature type="region of interest" description="Disordered" evidence="2">
    <location>
        <begin position="1019"/>
        <end position="1120"/>
    </location>
</feature>
<feature type="compositionally biased region" description="Low complexity" evidence="2">
    <location>
        <begin position="904"/>
        <end position="918"/>
    </location>
</feature>
<feature type="coiled-coil region" evidence="1">
    <location>
        <begin position="271"/>
        <end position="298"/>
    </location>
</feature>
<feature type="compositionally biased region" description="Polar residues" evidence="2">
    <location>
        <begin position="47"/>
        <end position="64"/>
    </location>
</feature>
<evidence type="ECO:0000256" key="2">
    <source>
        <dbReference type="SAM" id="MobiDB-lite"/>
    </source>
</evidence>
<dbReference type="AlphaFoldDB" id="A0A913Z3T7"/>
<feature type="region of interest" description="Disordered" evidence="2">
    <location>
        <begin position="572"/>
        <end position="628"/>
    </location>
</feature>
<dbReference type="RefSeq" id="XP_038045375.1">
    <property type="nucleotide sequence ID" value="XM_038189447.1"/>
</dbReference>
<feature type="compositionally biased region" description="Basic and acidic residues" evidence="2">
    <location>
        <begin position="817"/>
        <end position="827"/>
    </location>
</feature>
<name>A0A913Z3T7_PATMI</name>
<organism evidence="4 5">
    <name type="scientific">Patiria miniata</name>
    <name type="common">Bat star</name>
    <name type="synonym">Asterina miniata</name>
    <dbReference type="NCBI Taxonomy" id="46514"/>
    <lineage>
        <taxon>Eukaryota</taxon>
        <taxon>Metazoa</taxon>
        <taxon>Echinodermata</taxon>
        <taxon>Eleutherozoa</taxon>
        <taxon>Asterozoa</taxon>
        <taxon>Asteroidea</taxon>
        <taxon>Valvatacea</taxon>
        <taxon>Valvatida</taxon>
        <taxon>Asterinidae</taxon>
        <taxon>Patiria</taxon>
    </lineage>
</organism>
<feature type="region of interest" description="Disordered" evidence="2">
    <location>
        <begin position="1"/>
        <end position="68"/>
    </location>
</feature>
<sequence>MAAMAPALTDTSAHPSSFKLPISPSDPERTGFEATPSDPTSPGLPNGHTNSTRTHIDTEQTIQESGLDKDLLLEEGIEDQLRSNNHRSKIRLFRTNNQRGRSQSDTRVPFLGKLDRGKVGRTLTFPSPTRVPGLTNGSDVPAQHVTKMSHSTVSGAYDKQQPCPTSAHLASTNAMPPETSSLSLANNTDVIGSSSTATADSSDADDDTRGGQVDFPPTDEIDCGAHRDLDICYEKLVSKINKQNMEGCIGDGRSSGRNSDLFTELLETGQINEVAEERSKLAQRAKQLVHKLRHLQTQQISSHTQQQISTFVTEQHKRSEEKTAELEAEGCSDCKRNLALSNVSNTHGPSTSQKGFNANGNTLVEDPKDQQPRTCIHKRKLLPARPVDVDTSVRVVVKTASKRLRAKLEHVESWVDSDETESSSGGESCDEGDDTLPSYTQTRQKHKVPLHRRAVWKWAVERAAIASRWTWLQAQVSDLEYRIRQQSDIYRQTRASKGVAILGEPSSPEDLLKVRVMTSTKTNRKLSPIEAKIARLGSNQEMSPSNLSTLLTNVDQQSARLKRSLQNCVTPMAGYPMPPSATSTPTGTNGKTPPTKPMNGIVGSTSSHGSPMFGSTTSSQGKDHKQLPTGINSFPSSPSLMPALSEEHYCARTRPVWYFRKRKLIRTLNIHGFGRKIQKLSTVRCGCHPPLTPCVMCGGRFNHVEKCKEPDTAPLNERVAQLDYSFHPVLSFPQDIPLSIQFEGMMKTSEWQRKPAPSKQSPMRKKRRPSTPTENKDGQRPKRKYERKNKDKTKLLQSSGEDKSLKMLRKLAAQTMKDMRHGRGDKKILKRSKANSLPNTPKKLLSEEINRRCRTDIKKRRAAQLAIAALKKTRARSLSLPNINDHFHHGIMSSAPNTPTGMENSSSAHLSHSMPSNSLQNFLKPRRPGGNSDQYDIDNIVIPYSMLASTRVEKLEYKEIMTPKWRKIAENELTAWKNHVQEVNNIEDFETLSDSEVMERHAKCEISERQKFLTILANQNSHAHQRRGARRSRNNSQGNTPEPYSPDANLFDQNQPSSVNSSNAPSPLTTQEALSPSGSFSLSGNGGGGSSGGAQRSRTSSWEKRRSSSASDTNLENSQQGSFEELGHIDNPWPMRIFPLDEYECSELGCQSEEEQEAELEVKKEVEAEEKTPSEVSSSMSLQNNVKMEEGSSRSSPLGELLEDSSGPEDIDDPNDPEWTVVSPDRQRSSIVLRLAKR</sequence>
<protein>
    <recommendedName>
        <fullName evidence="3">PEHE domain-containing protein</fullName>
    </recommendedName>
</protein>
<dbReference type="EnsemblMetazoa" id="XM_038189447.1">
    <property type="protein sequence ID" value="XP_038045375.1"/>
    <property type="gene ID" value="LOC119719962"/>
</dbReference>
<feature type="compositionally biased region" description="Polar residues" evidence="2">
    <location>
        <begin position="162"/>
        <end position="192"/>
    </location>
</feature>
<dbReference type="GO" id="GO:0044545">
    <property type="term" value="C:NSL complex"/>
    <property type="evidence" value="ECO:0007669"/>
    <property type="project" value="TreeGrafter"/>
</dbReference>
<dbReference type="PANTHER" id="PTHR22443">
    <property type="entry name" value="NON-SPECIFIC LETHAL 1, ISOFORM M"/>
    <property type="match status" value="1"/>
</dbReference>
<feature type="compositionally biased region" description="Acidic residues" evidence="2">
    <location>
        <begin position="1201"/>
        <end position="1216"/>
    </location>
</feature>
<feature type="region of interest" description="Disordered" evidence="2">
    <location>
        <begin position="119"/>
        <end position="219"/>
    </location>
</feature>
<feature type="compositionally biased region" description="Basic residues" evidence="2">
    <location>
        <begin position="1023"/>
        <end position="1033"/>
    </location>
</feature>
<feature type="region of interest" description="Disordered" evidence="2">
    <location>
        <begin position="748"/>
        <end position="841"/>
    </location>
</feature>
<dbReference type="Pfam" id="PF15275">
    <property type="entry name" value="PEHE"/>
    <property type="match status" value="1"/>
</dbReference>
<feature type="region of interest" description="Disordered" evidence="2">
    <location>
        <begin position="89"/>
        <end position="108"/>
    </location>
</feature>